<dbReference type="Proteomes" id="UP000807306">
    <property type="component" value="Unassembled WGS sequence"/>
</dbReference>
<sequence>MSNSPQIAHSPADSNQAALPFSPKQSELAGIQGNTVNSNSPLPLLPRAPVISESTDTQVGESNYGESQHQTSVIQMPESSKDTARSLDEIVAQNRTYLEFLAEARVFKSMHNISALAKLTYDTVSLTQGIGQKRAPLHQLAVNAAKLCVRFYLSFKATNDQDYWSRKTVVAIARLHRVYKLTKEIKLKRSQVDLKAASKQIQEKEGVNKLTAIMLSEGQNIGKSSYAILEELYQYEKSSLASGLK</sequence>
<reference evidence="2" key="1">
    <citation type="submission" date="2020-11" db="EMBL/GenBank/DDBJ databases">
        <authorList>
            <consortium name="DOE Joint Genome Institute"/>
            <person name="Ahrendt S."/>
            <person name="Riley R."/>
            <person name="Andreopoulos W."/>
            <person name="Labutti K."/>
            <person name="Pangilinan J."/>
            <person name="Ruiz-Duenas F.J."/>
            <person name="Barrasa J.M."/>
            <person name="Sanchez-Garcia M."/>
            <person name="Camarero S."/>
            <person name="Miyauchi S."/>
            <person name="Serrano A."/>
            <person name="Linde D."/>
            <person name="Babiker R."/>
            <person name="Drula E."/>
            <person name="Ayuso-Fernandez I."/>
            <person name="Pacheco R."/>
            <person name="Padilla G."/>
            <person name="Ferreira P."/>
            <person name="Barriuso J."/>
            <person name="Kellner H."/>
            <person name="Castanera R."/>
            <person name="Alfaro M."/>
            <person name="Ramirez L."/>
            <person name="Pisabarro A.G."/>
            <person name="Kuo A."/>
            <person name="Tritt A."/>
            <person name="Lipzen A."/>
            <person name="He G."/>
            <person name="Yan M."/>
            <person name="Ng V."/>
            <person name="Cullen D."/>
            <person name="Martin F."/>
            <person name="Rosso M.-N."/>
            <person name="Henrissat B."/>
            <person name="Hibbett D."/>
            <person name="Martinez A.T."/>
            <person name="Grigoriev I.V."/>
        </authorList>
    </citation>
    <scope>NUCLEOTIDE SEQUENCE</scope>
    <source>
        <strain evidence="2">CBS 506.95</strain>
    </source>
</reference>
<feature type="compositionally biased region" description="Polar residues" evidence="1">
    <location>
        <begin position="52"/>
        <end position="78"/>
    </location>
</feature>
<protein>
    <submittedName>
        <fullName evidence="2">Uncharacterized protein</fullName>
    </submittedName>
</protein>
<accession>A0A9P6EAZ4</accession>
<proteinExistence type="predicted"/>
<evidence type="ECO:0000256" key="1">
    <source>
        <dbReference type="SAM" id="MobiDB-lite"/>
    </source>
</evidence>
<dbReference type="AlphaFoldDB" id="A0A9P6EAZ4"/>
<gene>
    <name evidence="2" type="ORF">CPB83DRAFT_941807</name>
</gene>
<organism evidence="2 3">
    <name type="scientific">Crepidotus variabilis</name>
    <dbReference type="NCBI Taxonomy" id="179855"/>
    <lineage>
        <taxon>Eukaryota</taxon>
        <taxon>Fungi</taxon>
        <taxon>Dikarya</taxon>
        <taxon>Basidiomycota</taxon>
        <taxon>Agaricomycotina</taxon>
        <taxon>Agaricomycetes</taxon>
        <taxon>Agaricomycetidae</taxon>
        <taxon>Agaricales</taxon>
        <taxon>Agaricineae</taxon>
        <taxon>Crepidotaceae</taxon>
        <taxon>Crepidotus</taxon>
    </lineage>
</organism>
<feature type="region of interest" description="Disordered" evidence="1">
    <location>
        <begin position="1"/>
        <end position="79"/>
    </location>
</feature>
<keyword evidence="3" id="KW-1185">Reference proteome</keyword>
<feature type="compositionally biased region" description="Polar residues" evidence="1">
    <location>
        <begin position="32"/>
        <end position="41"/>
    </location>
</feature>
<evidence type="ECO:0000313" key="2">
    <source>
        <dbReference type="EMBL" id="KAF9525657.1"/>
    </source>
</evidence>
<dbReference type="EMBL" id="MU157881">
    <property type="protein sequence ID" value="KAF9525657.1"/>
    <property type="molecule type" value="Genomic_DNA"/>
</dbReference>
<feature type="compositionally biased region" description="Polar residues" evidence="1">
    <location>
        <begin position="1"/>
        <end position="17"/>
    </location>
</feature>
<comment type="caution">
    <text evidence="2">The sequence shown here is derived from an EMBL/GenBank/DDBJ whole genome shotgun (WGS) entry which is preliminary data.</text>
</comment>
<evidence type="ECO:0000313" key="3">
    <source>
        <dbReference type="Proteomes" id="UP000807306"/>
    </source>
</evidence>
<name>A0A9P6EAZ4_9AGAR</name>